<sequence>MGFMAWYMRLVRRIDDVWGMAGLDDRPTRPSYQVFYLDSPETSQGYYPQSTGVLPSVTSQAYYPQSMDGPPTQVDTYGALKTDKSMNIPGSWYEDEPSKYMYDLEAGGPEETFRHVNRPAFSDSDGRTAIWASSVTNMPPHQSNRGHGQYLSPDTAAANISGPFIKCAVHEGSWQGNPTCGCMVSLGFHPPKPHVASTIRPQDSISSAGHSRTSYCQVGTQIQRGKSLEQEHKERSVVKDRTPIQRGKSLEQKHNESSVVEDRISIRRGKSFEQWHNEG</sequence>
<gene>
    <name evidence="2" type="ORF">CkaCkLH20_12801</name>
</gene>
<protein>
    <submittedName>
        <fullName evidence="2">Uncharacterized protein</fullName>
    </submittedName>
</protein>
<dbReference type="RefSeq" id="XP_038739219.1">
    <property type="nucleotide sequence ID" value="XM_038895513.1"/>
</dbReference>
<organism evidence="2 3">
    <name type="scientific">Colletotrichum karsti</name>
    <dbReference type="NCBI Taxonomy" id="1095194"/>
    <lineage>
        <taxon>Eukaryota</taxon>
        <taxon>Fungi</taxon>
        <taxon>Dikarya</taxon>
        <taxon>Ascomycota</taxon>
        <taxon>Pezizomycotina</taxon>
        <taxon>Sordariomycetes</taxon>
        <taxon>Hypocreomycetidae</taxon>
        <taxon>Glomerellales</taxon>
        <taxon>Glomerellaceae</taxon>
        <taxon>Colletotrichum</taxon>
        <taxon>Colletotrichum boninense species complex</taxon>
    </lineage>
</organism>
<evidence type="ECO:0000313" key="3">
    <source>
        <dbReference type="Proteomes" id="UP000781932"/>
    </source>
</evidence>
<name>A0A9P6LDZ0_9PEZI</name>
<proteinExistence type="predicted"/>
<feature type="compositionally biased region" description="Basic and acidic residues" evidence="1">
    <location>
        <begin position="226"/>
        <end position="262"/>
    </location>
</feature>
<feature type="region of interest" description="Disordered" evidence="1">
    <location>
        <begin position="223"/>
        <end position="262"/>
    </location>
</feature>
<comment type="caution">
    <text evidence="2">The sequence shown here is derived from an EMBL/GenBank/DDBJ whole genome shotgun (WGS) entry which is preliminary data.</text>
</comment>
<reference evidence="2" key="2">
    <citation type="submission" date="2020-11" db="EMBL/GenBank/DDBJ databases">
        <title>Whole genome sequencing of Colletotrichum sp.</title>
        <authorList>
            <person name="Li H."/>
        </authorList>
    </citation>
    <scope>NUCLEOTIDE SEQUENCE</scope>
    <source>
        <strain evidence="2">CkLH20</strain>
    </source>
</reference>
<dbReference type="Proteomes" id="UP000781932">
    <property type="component" value="Unassembled WGS sequence"/>
</dbReference>
<evidence type="ECO:0000256" key="1">
    <source>
        <dbReference type="SAM" id="MobiDB-lite"/>
    </source>
</evidence>
<dbReference type="AlphaFoldDB" id="A0A9P6LDZ0"/>
<accession>A0A9P6LDZ0</accession>
<keyword evidence="3" id="KW-1185">Reference proteome</keyword>
<dbReference type="GeneID" id="62168587"/>
<evidence type="ECO:0000313" key="2">
    <source>
        <dbReference type="EMBL" id="KAF9869758.1"/>
    </source>
</evidence>
<dbReference type="EMBL" id="JAATWM020000065">
    <property type="protein sequence ID" value="KAF9869758.1"/>
    <property type="molecule type" value="Genomic_DNA"/>
</dbReference>
<reference evidence="2" key="1">
    <citation type="submission" date="2020-03" db="EMBL/GenBank/DDBJ databases">
        <authorList>
            <person name="He L."/>
        </authorList>
    </citation>
    <scope>NUCLEOTIDE SEQUENCE</scope>
    <source>
        <strain evidence="2">CkLH20</strain>
    </source>
</reference>